<evidence type="ECO:0000313" key="2">
    <source>
        <dbReference type="Proteomes" id="UP001239213"/>
    </source>
</evidence>
<evidence type="ECO:0000313" key="1">
    <source>
        <dbReference type="EMBL" id="KAK1454321.1"/>
    </source>
</evidence>
<reference evidence="1" key="1">
    <citation type="submission" date="2016-11" db="EMBL/GenBank/DDBJ databases">
        <title>The genome sequence of Colletotrichum cuscutae.</title>
        <authorList>
            <person name="Baroncelli R."/>
        </authorList>
    </citation>
    <scope>NUCLEOTIDE SEQUENCE</scope>
    <source>
        <strain evidence="1">IMI 304802</strain>
    </source>
</reference>
<sequence>IPQRIGFSAGQGFQSTYLPGYSDAPGLRSHLLLSLSVVVSCFYISPSAIAGEEDNDTNEFTQLKLKKKKKKSLVNTLLTLVSVSCNFAACWRLAKCYRSLRTKCMLAHRQHHIHNFQKPRIQTRQVPCHCNYNCGSQATAWTAY</sequence>
<protein>
    <submittedName>
        <fullName evidence="1">Uncharacterized protein</fullName>
    </submittedName>
</protein>
<dbReference type="EMBL" id="MPDP01000292">
    <property type="protein sequence ID" value="KAK1454321.1"/>
    <property type="molecule type" value="Genomic_DNA"/>
</dbReference>
<dbReference type="Proteomes" id="UP001239213">
    <property type="component" value="Unassembled WGS sequence"/>
</dbReference>
<name>A0AAI9U9Q6_9PEZI</name>
<comment type="caution">
    <text evidence="1">The sequence shown here is derived from an EMBL/GenBank/DDBJ whole genome shotgun (WGS) entry which is preliminary data.</text>
</comment>
<dbReference type="AlphaFoldDB" id="A0AAI9U9Q6"/>
<keyword evidence="2" id="KW-1185">Reference proteome</keyword>
<gene>
    <name evidence="1" type="ORF">CCUS01_10615</name>
</gene>
<feature type="non-terminal residue" evidence="1">
    <location>
        <position position="1"/>
    </location>
</feature>
<organism evidence="1 2">
    <name type="scientific">Colletotrichum cuscutae</name>
    <dbReference type="NCBI Taxonomy" id="1209917"/>
    <lineage>
        <taxon>Eukaryota</taxon>
        <taxon>Fungi</taxon>
        <taxon>Dikarya</taxon>
        <taxon>Ascomycota</taxon>
        <taxon>Pezizomycotina</taxon>
        <taxon>Sordariomycetes</taxon>
        <taxon>Hypocreomycetidae</taxon>
        <taxon>Glomerellales</taxon>
        <taxon>Glomerellaceae</taxon>
        <taxon>Colletotrichum</taxon>
        <taxon>Colletotrichum acutatum species complex</taxon>
    </lineage>
</organism>
<proteinExistence type="predicted"/>
<accession>A0AAI9U9Q6</accession>